<feature type="compositionally biased region" description="Pro residues" evidence="1">
    <location>
        <begin position="17"/>
        <end position="33"/>
    </location>
</feature>
<keyword evidence="3" id="KW-1185">Reference proteome</keyword>
<reference evidence="2" key="2">
    <citation type="submission" date="2022-06" db="UniProtKB">
        <authorList>
            <consortium name="EnsemblMetazoa"/>
        </authorList>
    </citation>
    <scope>IDENTIFICATION</scope>
    <source>
        <strain evidence="2">DF5081</strain>
    </source>
</reference>
<sequence>MVRGMVGRGKKKEKNGVPPPPLPPQPHPQPPPNHSNSNTKHARMTPSFSCSPPVERKDSRPAPVQITSSEYDQSVGSPPARRQPPKRVPSGKSSAAPPPSGVVHTDLAM</sequence>
<accession>A0A8R1E6X8</accession>
<name>A0A8R1E6X8_CAEJA</name>
<feature type="compositionally biased region" description="Polar residues" evidence="1">
    <location>
        <begin position="65"/>
        <end position="76"/>
    </location>
</feature>
<organism evidence="2 3">
    <name type="scientific">Caenorhabditis japonica</name>
    <dbReference type="NCBI Taxonomy" id="281687"/>
    <lineage>
        <taxon>Eukaryota</taxon>
        <taxon>Metazoa</taxon>
        <taxon>Ecdysozoa</taxon>
        <taxon>Nematoda</taxon>
        <taxon>Chromadorea</taxon>
        <taxon>Rhabditida</taxon>
        <taxon>Rhabditina</taxon>
        <taxon>Rhabditomorpha</taxon>
        <taxon>Rhabditoidea</taxon>
        <taxon>Rhabditidae</taxon>
        <taxon>Peloderinae</taxon>
        <taxon>Caenorhabditis</taxon>
    </lineage>
</organism>
<evidence type="ECO:0000313" key="2">
    <source>
        <dbReference type="EnsemblMetazoa" id="CJA23626.1"/>
    </source>
</evidence>
<reference evidence="3" key="1">
    <citation type="submission" date="2010-08" db="EMBL/GenBank/DDBJ databases">
        <authorList>
            <consortium name="Caenorhabditis japonica Sequencing Consortium"/>
            <person name="Wilson R.K."/>
        </authorList>
    </citation>
    <scope>NUCLEOTIDE SEQUENCE [LARGE SCALE GENOMIC DNA]</scope>
    <source>
        <strain evidence="3">DF5081</strain>
    </source>
</reference>
<dbReference type="Proteomes" id="UP000005237">
    <property type="component" value="Unassembled WGS sequence"/>
</dbReference>
<proteinExistence type="predicted"/>
<protein>
    <submittedName>
        <fullName evidence="2">Uncharacterized protein</fullName>
    </submittedName>
</protein>
<dbReference type="EnsemblMetazoa" id="CJA23626.1">
    <property type="protein sequence ID" value="CJA23626.1"/>
    <property type="gene ID" value="WBGene00179198"/>
</dbReference>
<evidence type="ECO:0000256" key="1">
    <source>
        <dbReference type="SAM" id="MobiDB-lite"/>
    </source>
</evidence>
<feature type="region of interest" description="Disordered" evidence="1">
    <location>
        <begin position="1"/>
        <end position="109"/>
    </location>
</feature>
<evidence type="ECO:0000313" key="3">
    <source>
        <dbReference type="Proteomes" id="UP000005237"/>
    </source>
</evidence>
<dbReference type="AlphaFoldDB" id="A0A8R1E6X8"/>